<comment type="caution">
    <text evidence="4">The sequence shown here is derived from an EMBL/GenBank/DDBJ whole genome shotgun (WGS) entry which is preliminary data.</text>
</comment>
<feature type="binding site" evidence="2">
    <location>
        <position position="147"/>
    </location>
    <ligand>
        <name>Mn(2+)</name>
        <dbReference type="ChEBI" id="CHEBI:29035"/>
        <label>2</label>
    </ligand>
</feature>
<feature type="binding site" evidence="2">
    <location>
        <position position="145"/>
    </location>
    <ligand>
        <name>Mn(2+)</name>
        <dbReference type="ChEBI" id="CHEBI:29035"/>
        <label>2</label>
    </ligand>
</feature>
<accession>A0AAF1JVQ9</accession>
<dbReference type="PANTHER" id="PTHR30575">
    <property type="entry name" value="PEPTIDASE M20"/>
    <property type="match status" value="1"/>
</dbReference>
<dbReference type="InterPro" id="IPR011650">
    <property type="entry name" value="Peptidase_M20_dimer"/>
</dbReference>
<dbReference type="InterPro" id="IPR052030">
    <property type="entry name" value="Peptidase_M20/M20A_hydrolases"/>
</dbReference>
<organism evidence="4 5">
    <name type="scientific">Plastoroseomonas arctica</name>
    <dbReference type="NCBI Taxonomy" id="1509237"/>
    <lineage>
        <taxon>Bacteria</taxon>
        <taxon>Pseudomonadati</taxon>
        <taxon>Pseudomonadota</taxon>
        <taxon>Alphaproteobacteria</taxon>
        <taxon>Acetobacterales</taxon>
        <taxon>Acetobacteraceae</taxon>
        <taxon>Plastoroseomonas</taxon>
    </lineage>
</organism>
<dbReference type="GO" id="GO:0005737">
    <property type="term" value="C:cytoplasm"/>
    <property type="evidence" value="ECO:0007669"/>
    <property type="project" value="TreeGrafter"/>
</dbReference>
<dbReference type="GO" id="GO:0016805">
    <property type="term" value="F:dipeptidase activity"/>
    <property type="evidence" value="ECO:0007669"/>
    <property type="project" value="TreeGrafter"/>
</dbReference>
<comment type="cofactor">
    <cofactor evidence="2">
        <name>Mn(2+)</name>
        <dbReference type="ChEBI" id="CHEBI:29035"/>
    </cofactor>
    <text evidence="2">The Mn(2+) ion enhances activity.</text>
</comment>
<feature type="binding site" evidence="2">
    <location>
        <position position="181"/>
    </location>
    <ligand>
        <name>Mn(2+)</name>
        <dbReference type="ChEBI" id="CHEBI:29035"/>
        <label>2</label>
    </ligand>
</feature>
<evidence type="ECO:0000259" key="3">
    <source>
        <dbReference type="Pfam" id="PF07687"/>
    </source>
</evidence>
<evidence type="ECO:0000313" key="5">
    <source>
        <dbReference type="Proteomes" id="UP001196068"/>
    </source>
</evidence>
<dbReference type="PANTHER" id="PTHR30575:SF3">
    <property type="entry name" value="PEPTIDASE M20 DIMERISATION DOMAIN-CONTAINING PROTEIN"/>
    <property type="match status" value="1"/>
</dbReference>
<dbReference type="PIRSF" id="PIRSF005962">
    <property type="entry name" value="Pept_M20D_amidohydro"/>
    <property type="match status" value="1"/>
</dbReference>
<sequence length="430" mass="45073">MAAWTTGSNDGGVRRIRRDLHAFPELGFLEYRTAALTAAHLAKLGWTLRVGPEVMREDAMLGQPSAASVAEAKAAALAAGAPAEWIDRMPGGQTGIVAELRRGEGPVLALRFDMDALPVRETEAASHNPNAEGFRSARQGLMHACAHDGHTAIGLALAEQLANPAASWRGTLRLIFQPAEEGGRGAFPMVEAGILDDVDLFFAGHLGCHLPTGTVAAEARGFLFATRSDAVFTGAAAHAAASPQAGRNALLAGATAALGLHAISRHAGAVTHVNVGKMVAGGGRNIIADECLLQLEVRGDTPESLAFMDRRMMEVLNGAATMHGCTLETRLMGKNFGAANDPEAASIVASVAGRTEGIATVLPFRKMDGCDDATTMIRRVQERGGKGTYFLIGSTIANVHHAIDFDIDEAALDHGVRLFMGIVETALAPR</sequence>
<keyword evidence="5" id="KW-1185">Reference proteome</keyword>
<evidence type="ECO:0000256" key="2">
    <source>
        <dbReference type="PIRSR" id="PIRSR005962-1"/>
    </source>
</evidence>
<feature type="binding site" evidence="2">
    <location>
        <position position="401"/>
    </location>
    <ligand>
        <name>Mn(2+)</name>
        <dbReference type="ChEBI" id="CHEBI:29035"/>
        <label>2</label>
    </ligand>
</feature>
<keyword evidence="1" id="KW-0378">Hydrolase</keyword>
<evidence type="ECO:0000256" key="1">
    <source>
        <dbReference type="ARBA" id="ARBA00022801"/>
    </source>
</evidence>
<dbReference type="GO" id="GO:0046872">
    <property type="term" value="F:metal ion binding"/>
    <property type="evidence" value="ECO:0007669"/>
    <property type="project" value="UniProtKB-KW"/>
</dbReference>
<name>A0AAF1JVQ9_9PROT</name>
<protein>
    <submittedName>
        <fullName evidence="4">M20 family metallo-hydrolase</fullName>
    </submittedName>
</protein>
<proteinExistence type="predicted"/>
<dbReference type="Pfam" id="PF07687">
    <property type="entry name" value="M20_dimer"/>
    <property type="match status" value="1"/>
</dbReference>
<dbReference type="NCBIfam" id="TIGR01891">
    <property type="entry name" value="amidohydrolases"/>
    <property type="match status" value="1"/>
</dbReference>
<dbReference type="SUPFAM" id="SSF55031">
    <property type="entry name" value="Bacterial exopeptidase dimerisation domain"/>
    <property type="match status" value="1"/>
</dbReference>
<feature type="domain" description="Peptidase M20 dimerisation" evidence="3">
    <location>
        <begin position="232"/>
        <end position="317"/>
    </location>
</feature>
<dbReference type="Gene3D" id="3.40.630.10">
    <property type="entry name" value="Zn peptidases"/>
    <property type="match status" value="2"/>
</dbReference>
<dbReference type="SUPFAM" id="SSF53187">
    <property type="entry name" value="Zn-dependent exopeptidases"/>
    <property type="match status" value="1"/>
</dbReference>
<keyword evidence="2" id="KW-0464">Manganese</keyword>
<dbReference type="InterPro" id="IPR002933">
    <property type="entry name" value="Peptidase_M20"/>
</dbReference>
<keyword evidence="2" id="KW-0479">Metal-binding</keyword>
<evidence type="ECO:0000313" key="4">
    <source>
        <dbReference type="EMBL" id="MBR0654574.1"/>
    </source>
</evidence>
<feature type="binding site" evidence="2">
    <location>
        <position position="205"/>
    </location>
    <ligand>
        <name>Mn(2+)</name>
        <dbReference type="ChEBI" id="CHEBI:29035"/>
        <label>2</label>
    </ligand>
</feature>
<dbReference type="EMBL" id="JAAEDH010000004">
    <property type="protein sequence ID" value="MBR0654574.1"/>
    <property type="molecule type" value="Genomic_DNA"/>
</dbReference>
<dbReference type="AlphaFoldDB" id="A0AAF1JVQ9"/>
<reference evidence="4" key="2">
    <citation type="journal article" date="2021" name="Syst. Appl. Microbiol.">
        <title>Roseomonas hellenica sp. nov., isolated from roots of wild-growing Alkanna tinctoria.</title>
        <authorList>
            <person name="Rat A."/>
            <person name="Naranjo H.D."/>
            <person name="Lebbe L."/>
            <person name="Cnockaert M."/>
            <person name="Krigas N."/>
            <person name="Grigoriadou K."/>
            <person name="Maloupa E."/>
            <person name="Willems A."/>
        </authorList>
    </citation>
    <scope>NUCLEOTIDE SEQUENCE</scope>
    <source>
        <strain evidence="4">LMG 28251</strain>
    </source>
</reference>
<gene>
    <name evidence="4" type="ORF">GXW79_05720</name>
</gene>
<dbReference type="GO" id="GO:0071713">
    <property type="term" value="F:para-aminobenzoyl-glutamate hydrolase activity"/>
    <property type="evidence" value="ECO:0007669"/>
    <property type="project" value="TreeGrafter"/>
</dbReference>
<dbReference type="InterPro" id="IPR017439">
    <property type="entry name" value="Amidohydrolase"/>
</dbReference>
<reference evidence="4" key="1">
    <citation type="submission" date="2020-01" db="EMBL/GenBank/DDBJ databases">
        <authorList>
            <person name="Rat A."/>
        </authorList>
    </citation>
    <scope>NUCLEOTIDE SEQUENCE</scope>
    <source>
        <strain evidence="4">LMG 28251</strain>
    </source>
</reference>
<dbReference type="InterPro" id="IPR036264">
    <property type="entry name" value="Bact_exopeptidase_dim_dom"/>
</dbReference>
<dbReference type="RefSeq" id="WP_211873391.1">
    <property type="nucleotide sequence ID" value="NZ_JAAEDH010000004.1"/>
</dbReference>
<dbReference type="Proteomes" id="UP001196068">
    <property type="component" value="Unassembled WGS sequence"/>
</dbReference>
<dbReference type="Pfam" id="PF01546">
    <property type="entry name" value="Peptidase_M20"/>
    <property type="match status" value="1"/>
</dbReference>
<dbReference type="GO" id="GO:0046657">
    <property type="term" value="P:folic acid catabolic process"/>
    <property type="evidence" value="ECO:0007669"/>
    <property type="project" value="TreeGrafter"/>
</dbReference>